<dbReference type="EMBL" id="JAMRDG010000001">
    <property type="protein sequence ID" value="KAJ3696304.1"/>
    <property type="molecule type" value="Genomic_DNA"/>
</dbReference>
<keyword evidence="2 4" id="KW-0863">Zinc-finger</keyword>
<evidence type="ECO:0000313" key="8">
    <source>
        <dbReference type="EMBL" id="KAJ3696304.1"/>
    </source>
</evidence>
<proteinExistence type="predicted"/>
<evidence type="ECO:0000256" key="5">
    <source>
        <dbReference type="SAM" id="MobiDB-lite"/>
    </source>
</evidence>
<feature type="region of interest" description="Disordered" evidence="5">
    <location>
        <begin position="629"/>
        <end position="648"/>
    </location>
</feature>
<evidence type="ECO:0000256" key="3">
    <source>
        <dbReference type="ARBA" id="ARBA00022833"/>
    </source>
</evidence>
<evidence type="ECO:0000256" key="4">
    <source>
        <dbReference type="PROSITE-ProRule" id="PRU00325"/>
    </source>
</evidence>
<reference evidence="8 9" key="1">
    <citation type="journal article" date="2022" name="Cell">
        <title>Repeat-based holocentromeres influence genome architecture and karyotype evolution.</title>
        <authorList>
            <person name="Hofstatter P.G."/>
            <person name="Thangavel G."/>
            <person name="Lux T."/>
            <person name="Neumann P."/>
            <person name="Vondrak T."/>
            <person name="Novak P."/>
            <person name="Zhang M."/>
            <person name="Costa L."/>
            <person name="Castellani M."/>
            <person name="Scott A."/>
            <person name="Toegelov H."/>
            <person name="Fuchs J."/>
            <person name="Mata-Sucre Y."/>
            <person name="Dias Y."/>
            <person name="Vanzela A.L.L."/>
            <person name="Huettel B."/>
            <person name="Almeida C.C.S."/>
            <person name="Simkova H."/>
            <person name="Souza G."/>
            <person name="Pedrosa-Harand A."/>
            <person name="Macas J."/>
            <person name="Mayer K.F.X."/>
            <person name="Houben A."/>
            <person name="Marques A."/>
        </authorList>
    </citation>
    <scope>NUCLEOTIDE SEQUENCE [LARGE SCALE GENOMIC DNA]</scope>
    <source>
        <strain evidence="8">RhyTen1mFocal</strain>
    </source>
</reference>
<feature type="compositionally biased region" description="Polar residues" evidence="5">
    <location>
        <begin position="32"/>
        <end position="41"/>
    </location>
</feature>
<sequence>MSLTGFDLNIGFDVHMSPQTAIAAETWDSTEASFSHSTNTEDVVDQKSTETSNETDPASSSISIIPDPIPGIPAPVIGMEFVSKEEAWQFYSRYAYSVGFGASRNGGSSKNGKTVRETIRCHKGGETRGKTDKPVSERRRAASSQATAAMMSYFREKQAVDPNFFYQCKFDEENRLELVFWSDSVSRAAYQYFGDALSFDATYLVNKFDLPVAPFVGVNHHGKTTVFGCAMMTCEDADSYMWIISTFLQCMRGKAPSTIITDQSKSMTLAIEKCLPNTVHRFCLWHIMNKVPNKLPHDETVIKEIKSAVYDSLTIDQFESSWQNVITKSSLQEHPWLSEIYEKRSTWILAYLKNHFWAGMSTTQRSESMNSFLDKFVNSKTTLSQFVKQFEEALGKQRRTEIELDFQCVDGIPKTFTEEAVEDQFARAYTHKMFYKFQKELLAVIGLKFNPYERLGGRRVYTIVEKKMGKNLEYKVVYNDEDQTYSCDCSLFQTVGIVCRHALLVYKQEDQEFVPSIYVLDRWSTHCKRNHLDAKSIAMRVNDRRETYNNLYSLLHGVFLDLIDYALLDEHTLKIVVDGMNDLRMSLCNSRESRGDGVGNVGSNVGESETGCSVVGADGDSNQAVKDPIKRRKRGRNPSQRWKSHEEIIRDKKKQKIKKLTQLEGNVNGGAGCSKVKRSKK</sequence>
<name>A0AAD5ZE79_9POAL</name>
<dbReference type="PANTHER" id="PTHR47718">
    <property type="entry name" value="OS01G0519700 PROTEIN"/>
    <property type="match status" value="1"/>
</dbReference>
<keyword evidence="9" id="KW-1185">Reference proteome</keyword>
<dbReference type="InterPro" id="IPR018289">
    <property type="entry name" value="MULE_transposase_dom"/>
</dbReference>
<dbReference type="Pfam" id="PF10551">
    <property type="entry name" value="MULE"/>
    <property type="match status" value="1"/>
</dbReference>
<organism evidence="8 9">
    <name type="scientific">Rhynchospora tenuis</name>
    <dbReference type="NCBI Taxonomy" id="198213"/>
    <lineage>
        <taxon>Eukaryota</taxon>
        <taxon>Viridiplantae</taxon>
        <taxon>Streptophyta</taxon>
        <taxon>Embryophyta</taxon>
        <taxon>Tracheophyta</taxon>
        <taxon>Spermatophyta</taxon>
        <taxon>Magnoliopsida</taxon>
        <taxon>Liliopsida</taxon>
        <taxon>Poales</taxon>
        <taxon>Cyperaceae</taxon>
        <taxon>Cyperoideae</taxon>
        <taxon>Rhynchosporeae</taxon>
        <taxon>Rhynchospora</taxon>
    </lineage>
</organism>
<feature type="compositionally biased region" description="Low complexity" evidence="5">
    <location>
        <begin position="56"/>
        <end position="66"/>
    </location>
</feature>
<dbReference type="GO" id="GO:0008270">
    <property type="term" value="F:zinc ion binding"/>
    <property type="evidence" value="ECO:0007669"/>
    <property type="project" value="UniProtKB-KW"/>
</dbReference>
<keyword evidence="3" id="KW-0862">Zinc</keyword>
<evidence type="ECO:0000313" key="9">
    <source>
        <dbReference type="Proteomes" id="UP001210211"/>
    </source>
</evidence>
<comment type="caution">
    <text evidence="8">The sequence shown here is derived from an EMBL/GenBank/DDBJ whole genome shotgun (WGS) entry which is preliminary data.</text>
</comment>
<feature type="region of interest" description="Disordered" evidence="5">
    <location>
        <begin position="32"/>
        <end position="66"/>
    </location>
</feature>
<evidence type="ECO:0000256" key="1">
    <source>
        <dbReference type="ARBA" id="ARBA00022723"/>
    </source>
</evidence>
<feature type="domain" description="SWIM-type" evidence="6">
    <location>
        <begin position="474"/>
        <end position="510"/>
    </location>
</feature>
<evidence type="ECO:0000313" key="7">
    <source>
        <dbReference type="EMBL" id="KAJ3691898.1"/>
    </source>
</evidence>
<accession>A0AAD5ZE79</accession>
<dbReference type="PROSITE" id="PS50966">
    <property type="entry name" value="ZF_SWIM"/>
    <property type="match status" value="1"/>
</dbReference>
<dbReference type="Proteomes" id="UP001210211">
    <property type="component" value="Unassembled WGS sequence"/>
</dbReference>
<evidence type="ECO:0000256" key="2">
    <source>
        <dbReference type="ARBA" id="ARBA00022771"/>
    </source>
</evidence>
<protein>
    <recommendedName>
        <fullName evidence="6">SWIM-type domain-containing protein</fullName>
    </recommendedName>
</protein>
<dbReference type="AlphaFoldDB" id="A0AAD5ZE79"/>
<feature type="region of interest" description="Disordered" evidence="5">
    <location>
        <begin position="659"/>
        <end position="681"/>
    </location>
</feature>
<gene>
    <name evidence="8" type="ORF">LUZ61_000009</name>
    <name evidence="7" type="ORF">LUZ61_021062</name>
</gene>
<keyword evidence="1" id="KW-0479">Metal-binding</keyword>
<dbReference type="InterPro" id="IPR006564">
    <property type="entry name" value="Znf_PMZ"/>
</dbReference>
<dbReference type="EMBL" id="JAMRDG010000002">
    <property type="protein sequence ID" value="KAJ3691898.1"/>
    <property type="molecule type" value="Genomic_DNA"/>
</dbReference>
<dbReference type="PANTHER" id="PTHR47718:SF13">
    <property type="entry name" value="OS09G0290500 PROTEIN"/>
    <property type="match status" value="1"/>
</dbReference>
<dbReference type="InterPro" id="IPR007527">
    <property type="entry name" value="Znf_SWIM"/>
</dbReference>
<dbReference type="SMART" id="SM00575">
    <property type="entry name" value="ZnF_PMZ"/>
    <property type="match status" value="1"/>
</dbReference>
<evidence type="ECO:0000259" key="6">
    <source>
        <dbReference type="PROSITE" id="PS50966"/>
    </source>
</evidence>